<comment type="function">
    <text evidence="13">Catalyzes the formation of N(4)-acetylcytidine (ac(4)C) at the wobble position of tRNA(Met), by using acetyl-CoA as an acetyl donor and ATP (or GTP).</text>
</comment>
<evidence type="ECO:0000256" key="5">
    <source>
        <dbReference type="ARBA" id="ARBA00022694"/>
    </source>
</evidence>
<dbReference type="InterPro" id="IPR027992">
    <property type="entry name" value="tRNA_bind_dom"/>
</dbReference>
<dbReference type="Gene3D" id="3.40.630.30">
    <property type="match status" value="1"/>
</dbReference>
<dbReference type="PROSITE" id="PS51186">
    <property type="entry name" value="GNAT"/>
    <property type="match status" value="1"/>
</dbReference>
<dbReference type="PANTHER" id="PTHR10925:SF5">
    <property type="entry name" value="RNA CYTIDINE ACETYLTRANSFERASE"/>
    <property type="match status" value="1"/>
</dbReference>
<keyword evidence="5 13" id="KW-0819">tRNA processing</keyword>
<dbReference type="GO" id="GO:0000049">
    <property type="term" value="F:tRNA binding"/>
    <property type="evidence" value="ECO:0007669"/>
    <property type="project" value="UniProtKB-UniRule"/>
</dbReference>
<reference evidence="15 16" key="1">
    <citation type="submission" date="2018-06" db="EMBL/GenBank/DDBJ databases">
        <title>Extensive metabolic versatility and redundancy in microbially diverse, dynamic hydrothermal sediments.</title>
        <authorList>
            <person name="Dombrowski N."/>
            <person name="Teske A."/>
            <person name="Baker B.J."/>
        </authorList>
    </citation>
    <scope>NUCLEOTIDE SEQUENCE [LARGE SCALE GENOMIC DNA]</scope>
    <source>
        <strain evidence="15">B20_G2</strain>
    </source>
</reference>
<dbReference type="GO" id="GO:0106162">
    <property type="term" value="F:mRNA N-acetyltransferase activity"/>
    <property type="evidence" value="ECO:0007669"/>
    <property type="project" value="RHEA"/>
</dbReference>
<dbReference type="InterPro" id="IPR027417">
    <property type="entry name" value="P-loop_NTPase"/>
</dbReference>
<dbReference type="GO" id="GO:0005737">
    <property type="term" value="C:cytoplasm"/>
    <property type="evidence" value="ECO:0007669"/>
    <property type="project" value="UniProtKB-SubCell"/>
</dbReference>
<evidence type="ECO:0000256" key="9">
    <source>
        <dbReference type="ARBA" id="ARBA00023315"/>
    </source>
</evidence>
<dbReference type="InterPro" id="IPR000182">
    <property type="entry name" value="GNAT_dom"/>
</dbReference>
<dbReference type="Proteomes" id="UP000269499">
    <property type="component" value="Unassembled WGS sequence"/>
</dbReference>
<dbReference type="GO" id="GO:1904812">
    <property type="term" value="P:rRNA acetylation involved in maturation of SSU-rRNA"/>
    <property type="evidence" value="ECO:0007669"/>
    <property type="project" value="TreeGrafter"/>
</dbReference>
<evidence type="ECO:0000313" key="15">
    <source>
        <dbReference type="EMBL" id="RLE53578.1"/>
    </source>
</evidence>
<keyword evidence="2" id="KW-0698">rRNA processing</keyword>
<feature type="binding site" evidence="13">
    <location>
        <position position="234"/>
    </location>
    <ligand>
        <name>ATP</name>
        <dbReference type="ChEBI" id="CHEBI:30616"/>
    </ligand>
</feature>
<dbReference type="FunFam" id="3.40.50.300:FF:002218">
    <property type="entry name" value="tRNA(Met) cytidine acetyltransferase TmcA"/>
    <property type="match status" value="1"/>
</dbReference>
<protein>
    <recommendedName>
        <fullName evidence="13">tRNA(Met) cytidine acetyltransferase TmcA</fullName>
        <ecNumber evidence="13">2.3.1.193</ecNumber>
    </recommendedName>
</protein>
<evidence type="ECO:0000313" key="16">
    <source>
        <dbReference type="Proteomes" id="UP000269499"/>
    </source>
</evidence>
<evidence type="ECO:0000256" key="11">
    <source>
        <dbReference type="ARBA" id="ARBA00049889"/>
    </source>
</evidence>
<keyword evidence="6 13" id="KW-0547">Nucleotide-binding</keyword>
<dbReference type="Gene3D" id="3.40.50.11040">
    <property type="match status" value="1"/>
</dbReference>
<dbReference type="AlphaFoldDB" id="A0A497F3R5"/>
<dbReference type="EMBL" id="QMRA01000060">
    <property type="protein sequence ID" value="RLE53578.1"/>
    <property type="molecule type" value="Genomic_DNA"/>
</dbReference>
<comment type="subcellular location">
    <subcellularLocation>
        <location evidence="13">Cytoplasm</location>
    </subcellularLocation>
</comment>
<dbReference type="InterPro" id="IPR032672">
    <property type="entry name" value="TmcA/NAT10/Kre33"/>
</dbReference>
<comment type="catalytic activity">
    <reaction evidence="12">
        <text>a cytidine in mRNA + acetyl-CoA + ATP + H2O = an N(4)-acetylcytidine in mRNA + ADP + phosphate + CoA + H(+)</text>
        <dbReference type="Rhea" id="RHEA:58480"/>
        <dbReference type="Rhea" id="RHEA-COMP:15145"/>
        <dbReference type="Rhea" id="RHEA-COMP:15146"/>
        <dbReference type="ChEBI" id="CHEBI:15377"/>
        <dbReference type="ChEBI" id="CHEBI:15378"/>
        <dbReference type="ChEBI" id="CHEBI:30616"/>
        <dbReference type="ChEBI" id="CHEBI:43474"/>
        <dbReference type="ChEBI" id="CHEBI:57287"/>
        <dbReference type="ChEBI" id="CHEBI:57288"/>
        <dbReference type="ChEBI" id="CHEBI:74900"/>
        <dbReference type="ChEBI" id="CHEBI:82748"/>
        <dbReference type="ChEBI" id="CHEBI:456216"/>
    </reaction>
</comment>
<accession>A0A497F3R5</accession>
<evidence type="ECO:0000256" key="10">
    <source>
        <dbReference type="ARBA" id="ARBA00049883"/>
    </source>
</evidence>
<dbReference type="InterPro" id="IPR013562">
    <property type="entry name" value="TmcA/NAT10_N"/>
</dbReference>
<dbReference type="Gene3D" id="3.40.50.300">
    <property type="entry name" value="P-loop containing nucleotide triphosphate hydrolases"/>
    <property type="match status" value="1"/>
</dbReference>
<proteinExistence type="inferred from homology"/>
<dbReference type="PANTHER" id="PTHR10925">
    <property type="entry name" value="N-ACETYLTRANSFERASE 10"/>
    <property type="match status" value="1"/>
</dbReference>
<feature type="binding site" evidence="13">
    <location>
        <position position="417"/>
    </location>
    <ligand>
        <name>ATP</name>
        <dbReference type="ChEBI" id="CHEBI:30616"/>
    </ligand>
</feature>
<name>A0A497F3R5_9CREN</name>
<comment type="caution">
    <text evidence="13">Lacks conserved residue(s) required for the propagation of feature annotation.</text>
</comment>
<evidence type="ECO:0000256" key="1">
    <source>
        <dbReference type="ARBA" id="ARBA00022490"/>
    </source>
</evidence>
<evidence type="ECO:0000256" key="12">
    <source>
        <dbReference type="ARBA" id="ARBA00049914"/>
    </source>
</evidence>
<comment type="caution">
    <text evidence="15">The sequence shown here is derived from an EMBL/GenBank/DDBJ whole genome shotgun (WGS) entry which is preliminary data.</text>
</comment>
<dbReference type="InterPro" id="IPR007807">
    <property type="entry name" value="TcmA/NAT10_helicase"/>
</dbReference>
<gene>
    <name evidence="13" type="primary">tmcA</name>
    <name evidence="15" type="ORF">DRJ26_03185</name>
</gene>
<evidence type="ECO:0000256" key="2">
    <source>
        <dbReference type="ARBA" id="ARBA00022552"/>
    </source>
</evidence>
<comment type="catalytic activity">
    <reaction evidence="13">
        <text>cytidine(34) in elongator tRNA(Met) + acetyl-CoA + ATP + H2O = N(4)-acetylcytidine(34) in elongator tRNA(Met) + ADP + phosphate + CoA + H(+)</text>
        <dbReference type="Rhea" id="RHEA:43788"/>
        <dbReference type="Rhea" id="RHEA-COMP:10693"/>
        <dbReference type="Rhea" id="RHEA-COMP:10694"/>
        <dbReference type="ChEBI" id="CHEBI:15377"/>
        <dbReference type="ChEBI" id="CHEBI:15378"/>
        <dbReference type="ChEBI" id="CHEBI:30616"/>
        <dbReference type="ChEBI" id="CHEBI:43474"/>
        <dbReference type="ChEBI" id="CHEBI:57287"/>
        <dbReference type="ChEBI" id="CHEBI:57288"/>
        <dbReference type="ChEBI" id="CHEBI:74900"/>
        <dbReference type="ChEBI" id="CHEBI:82748"/>
        <dbReference type="ChEBI" id="CHEBI:456216"/>
        <dbReference type="EC" id="2.3.1.193"/>
    </reaction>
</comment>
<feature type="domain" description="N-acetyltransferase" evidence="14">
    <location>
        <begin position="500"/>
        <end position="642"/>
    </location>
</feature>
<dbReference type="InterPro" id="IPR016181">
    <property type="entry name" value="Acyl_CoA_acyltransferase"/>
</dbReference>
<comment type="catalytic activity">
    <reaction evidence="10">
        <text>a cytidine in tRNA + acetyl-CoA + ATP + H2O = an N(4)-acetylcytidine in tRNA + ADP + phosphate + CoA + H(+)</text>
        <dbReference type="Rhea" id="RHEA:53876"/>
        <dbReference type="Rhea" id="RHEA-COMP:13670"/>
        <dbReference type="Rhea" id="RHEA-COMP:13671"/>
        <dbReference type="ChEBI" id="CHEBI:15377"/>
        <dbReference type="ChEBI" id="CHEBI:15378"/>
        <dbReference type="ChEBI" id="CHEBI:30616"/>
        <dbReference type="ChEBI" id="CHEBI:43474"/>
        <dbReference type="ChEBI" id="CHEBI:57287"/>
        <dbReference type="ChEBI" id="CHEBI:57288"/>
        <dbReference type="ChEBI" id="CHEBI:74900"/>
        <dbReference type="ChEBI" id="CHEBI:82748"/>
        <dbReference type="ChEBI" id="CHEBI:456216"/>
    </reaction>
</comment>
<keyword evidence="1 13" id="KW-0963">Cytoplasm</keyword>
<feature type="binding site" evidence="13">
    <location>
        <begin position="567"/>
        <end position="569"/>
    </location>
    <ligand>
        <name>acetyl-CoA</name>
        <dbReference type="ChEBI" id="CHEBI:57288"/>
    </ligand>
</feature>
<evidence type="ECO:0000256" key="6">
    <source>
        <dbReference type="ARBA" id="ARBA00022741"/>
    </source>
</evidence>
<keyword evidence="8 13" id="KW-0694">RNA-binding</keyword>
<dbReference type="GO" id="GO:0005524">
    <property type="term" value="F:ATP binding"/>
    <property type="evidence" value="ECO:0007669"/>
    <property type="project" value="UniProtKB-UniRule"/>
</dbReference>
<evidence type="ECO:0000256" key="3">
    <source>
        <dbReference type="ARBA" id="ARBA00022555"/>
    </source>
</evidence>
<dbReference type="SUPFAM" id="SSF52540">
    <property type="entry name" value="P-loop containing nucleoside triphosphate hydrolases"/>
    <property type="match status" value="1"/>
</dbReference>
<keyword evidence="3 13" id="KW-0820">tRNA-binding</keyword>
<dbReference type="GO" id="GO:1990883">
    <property type="term" value="F:18S rRNA cytidine N-acetyltransferase activity"/>
    <property type="evidence" value="ECO:0007669"/>
    <property type="project" value="TreeGrafter"/>
</dbReference>
<evidence type="ECO:0000259" key="14">
    <source>
        <dbReference type="PROSITE" id="PS51186"/>
    </source>
</evidence>
<dbReference type="EC" id="2.3.1.193" evidence="13"/>
<dbReference type="HAMAP" id="MF_01886">
    <property type="entry name" value="tRNA_acetyltr_TmcA"/>
    <property type="match status" value="1"/>
</dbReference>
<dbReference type="Pfam" id="PF08351">
    <property type="entry name" value="TmcA_N"/>
    <property type="match status" value="1"/>
</dbReference>
<keyword evidence="9 13" id="KW-0012">Acyltransferase</keyword>
<dbReference type="GO" id="GO:0051391">
    <property type="term" value="P:tRNA acetylation"/>
    <property type="evidence" value="ECO:0007669"/>
    <property type="project" value="UniProtKB-UniRule"/>
</dbReference>
<keyword evidence="7 13" id="KW-0067">ATP-binding</keyword>
<evidence type="ECO:0000256" key="4">
    <source>
        <dbReference type="ARBA" id="ARBA00022679"/>
    </source>
</evidence>
<dbReference type="Pfam" id="PF13725">
    <property type="entry name" value="tRNA_bind_2"/>
    <property type="match status" value="1"/>
</dbReference>
<evidence type="ECO:0000256" key="8">
    <source>
        <dbReference type="ARBA" id="ARBA00022884"/>
    </source>
</evidence>
<dbReference type="GO" id="GO:0051392">
    <property type="term" value="F:tRNA cytidine N4-acetyltransferase activity"/>
    <property type="evidence" value="ECO:0007669"/>
    <property type="project" value="UniProtKB-UniRule"/>
</dbReference>
<organism evidence="15 16">
    <name type="scientific">Thermoproteota archaeon</name>
    <dbReference type="NCBI Taxonomy" id="2056631"/>
    <lineage>
        <taxon>Archaea</taxon>
        <taxon>Thermoproteota</taxon>
    </lineage>
</organism>
<dbReference type="Pfam" id="PF13718">
    <property type="entry name" value="GNAT_acetyltr_2"/>
    <property type="match status" value="2"/>
</dbReference>
<comment type="similarity">
    <text evidence="13">Belongs to the TmcA family.</text>
</comment>
<dbReference type="GO" id="GO:0002101">
    <property type="term" value="P:tRNA wobble cytosine modification"/>
    <property type="evidence" value="ECO:0007669"/>
    <property type="project" value="UniProtKB-UniRule"/>
</dbReference>
<evidence type="ECO:0000256" key="13">
    <source>
        <dbReference type="HAMAP-Rule" id="MF_01886"/>
    </source>
</evidence>
<comment type="catalytic activity">
    <reaction evidence="11">
        <text>a cytidine in RNA + acetyl-CoA + ATP + H2O = an N(4)-acetylcytidine in RNA + ADP + phosphate + CoA + H(+)</text>
        <dbReference type="Rhea" id="RHEA:82211"/>
        <dbReference type="Rhea" id="RHEA-COMP:15704"/>
        <dbReference type="Rhea" id="RHEA-COMP:19834"/>
        <dbReference type="ChEBI" id="CHEBI:15377"/>
        <dbReference type="ChEBI" id="CHEBI:15378"/>
        <dbReference type="ChEBI" id="CHEBI:30616"/>
        <dbReference type="ChEBI" id="CHEBI:43474"/>
        <dbReference type="ChEBI" id="CHEBI:57287"/>
        <dbReference type="ChEBI" id="CHEBI:57288"/>
        <dbReference type="ChEBI" id="CHEBI:74900"/>
        <dbReference type="ChEBI" id="CHEBI:82748"/>
        <dbReference type="ChEBI" id="CHEBI:456216"/>
    </reaction>
</comment>
<dbReference type="SUPFAM" id="SSF55729">
    <property type="entry name" value="Acyl-CoA N-acyltransferases (Nat)"/>
    <property type="match status" value="1"/>
</dbReference>
<evidence type="ECO:0000256" key="7">
    <source>
        <dbReference type="ARBA" id="ARBA00022840"/>
    </source>
</evidence>
<dbReference type="InterPro" id="IPR024914">
    <property type="entry name" value="tRNA_acetyltr_TmcA"/>
</dbReference>
<dbReference type="Pfam" id="PF05127">
    <property type="entry name" value="NAT10_TcmA_helicase"/>
    <property type="match status" value="1"/>
</dbReference>
<dbReference type="CDD" id="cd04301">
    <property type="entry name" value="NAT_SF"/>
    <property type="match status" value="1"/>
</dbReference>
<keyword evidence="4 13" id="KW-0808">Transferase</keyword>
<sequence>MKAGVTLSRVLEEAAAINHRRMLVVTGDDQFKLCVAAREMLVEACSSLLKRRDKIEVLYTYHSFYDDAAKRLQLIGEFADEFDGRVEFKVINYKDTETVLGATFDIAVLDLINDLNPNDVGRLTGIVRGGGLIVLLAPSIKSWPKIVTRFRRELATIQYPVSTVRDIFTRRFIKKLLEYEGIAVYASDEERFLKPFKLIGVKRTSKYKRERKIKLPKRSPFSLKIFRLALTQDQVEVLRLFEKLIDRPKGRLAVVITADRGRGKSCSVGIGLVALARAISLKKIPVKVLVTAPSPTNVQPLMELALKALKTLGYKNIKVLRRGGMIVRVETRQIIIEYREPLDAVTRRADVIAVDEAAGLPVPMLYAIWRAFRRLVFSSTIHGYEGAGRGFSVRFLKALKEDPQTKVLEYEMTEPIRYARDDPIEKWLFDTLMLDAEPADINEEDLKFIEELKLNYVKLDLEDLFLRNDEELRQFIGIYVLAHYRNQPKDLAMIADAPHHEIRALKTPTGKIVCSIELAEEGPIPKEVGKELLLGAKIQGNIIPDRFIKHFRTTEFGKYVGWRIVRIATHIQLMGRGIGSMMLREVCREAKEKGYDWVGAGFGVSESLLRFWIKNGFIPIHISPDRNPISGEYTVIVIKPLKKEVAKYVLEANKEFRRRLINSLHDTYRDLETEIAYLLLQGWGIPVEEEITPRLTKVQVERLRIYAWGPMTLEGVVDGAHELAKCYFYDIEERRPKLTKHQKLMLIAKILQAKSWQDVCDLLDLPPALIMTEMRTIMKQLLSHYCKAEPLRGYEEF</sequence>